<evidence type="ECO:0000256" key="1">
    <source>
        <dbReference type="SAM" id="Phobius"/>
    </source>
</evidence>
<keyword evidence="2" id="KW-0732">Signal</keyword>
<organism evidence="3 4">
    <name type="scientific">Steinernema glaseri</name>
    <dbReference type="NCBI Taxonomy" id="37863"/>
    <lineage>
        <taxon>Eukaryota</taxon>
        <taxon>Metazoa</taxon>
        <taxon>Ecdysozoa</taxon>
        <taxon>Nematoda</taxon>
        <taxon>Chromadorea</taxon>
        <taxon>Rhabditida</taxon>
        <taxon>Tylenchina</taxon>
        <taxon>Panagrolaimomorpha</taxon>
        <taxon>Strongyloidoidea</taxon>
        <taxon>Steinernematidae</taxon>
        <taxon>Steinernema</taxon>
    </lineage>
</organism>
<name>A0A1I7ZZ84_9BILA</name>
<sequence length="364" mass="42184">MAERTSHLITATYILFLFFLSSTAIVPAPGQCWNDRIFAHSGDDSFWDCDVTKRCVNETFLLSAATRECGQSPEKHTFRERCGLGHYFAIDYTCCAPYQYHEQCLEEPLWRKGHTDKLLTTMKTRARMAKEMQEAKKAENNATADKKLIVLVPSRFVHRFPDNAACTYKELQGWISFGFYVSRHRTYFDIRMFTRRSVINARISLEYAALWFMESEYKCTQNMTNYLEGVNPIAIARDVPKGCYFFPELEEPAKAFALELHRNTSHGFDPPEEDFWKSENATEKYCEWLLEKVTDPEWMEEEDNSYGVVSWVLLLLFSTGSIFMGAAFGLTLGRRSTQEDSDAEEKSFPIVHHIYNEQDYAVSL</sequence>
<proteinExistence type="predicted"/>
<dbReference type="AlphaFoldDB" id="A0A1I7ZZ84"/>
<evidence type="ECO:0000313" key="3">
    <source>
        <dbReference type="Proteomes" id="UP000095287"/>
    </source>
</evidence>
<dbReference type="Proteomes" id="UP000095287">
    <property type="component" value="Unplaced"/>
</dbReference>
<keyword evidence="1" id="KW-1133">Transmembrane helix</keyword>
<reference evidence="4" key="1">
    <citation type="submission" date="2016-11" db="UniProtKB">
        <authorList>
            <consortium name="WormBaseParasite"/>
        </authorList>
    </citation>
    <scope>IDENTIFICATION</scope>
</reference>
<keyword evidence="1" id="KW-0472">Membrane</keyword>
<feature type="chain" id="PRO_5009314085" evidence="2">
    <location>
        <begin position="25"/>
        <end position="364"/>
    </location>
</feature>
<protein>
    <submittedName>
        <fullName evidence="4">Membrane-associated protein</fullName>
    </submittedName>
</protein>
<feature type="signal peptide" evidence="2">
    <location>
        <begin position="1"/>
        <end position="24"/>
    </location>
</feature>
<evidence type="ECO:0000313" key="4">
    <source>
        <dbReference type="WBParaSite" id="L893_g31251.t1"/>
    </source>
</evidence>
<evidence type="ECO:0000256" key="2">
    <source>
        <dbReference type="SAM" id="SignalP"/>
    </source>
</evidence>
<dbReference type="WBParaSite" id="L893_g31251.t1">
    <property type="protein sequence ID" value="L893_g31251.t1"/>
    <property type="gene ID" value="L893_g31251"/>
</dbReference>
<feature type="transmembrane region" description="Helical" evidence="1">
    <location>
        <begin position="308"/>
        <end position="332"/>
    </location>
</feature>
<keyword evidence="3" id="KW-1185">Reference proteome</keyword>
<accession>A0A1I7ZZ84</accession>
<keyword evidence="1" id="KW-0812">Transmembrane</keyword>